<keyword evidence="3 12" id="KW-0813">Transport</keyword>
<keyword evidence="10 12" id="KW-0739">Sodium transport</keyword>
<keyword evidence="4 12" id="KW-0894">Sodium channel</keyword>
<evidence type="ECO:0000256" key="6">
    <source>
        <dbReference type="ARBA" id="ARBA00022989"/>
    </source>
</evidence>
<evidence type="ECO:0000256" key="5">
    <source>
        <dbReference type="ARBA" id="ARBA00022692"/>
    </source>
</evidence>
<comment type="similarity">
    <text evidence="2 12">Belongs to the amiloride-sensitive sodium channel (TC 1.A.6) family.</text>
</comment>
<keyword evidence="14" id="KW-1185">Reference proteome</keyword>
<gene>
    <name evidence="13" type="ORF">DIABBA_LOCUS774</name>
</gene>
<protein>
    <recommendedName>
        <fullName evidence="15">Sodium channel protein Nach</fullName>
    </recommendedName>
</protein>
<evidence type="ECO:0000256" key="10">
    <source>
        <dbReference type="ARBA" id="ARBA00023201"/>
    </source>
</evidence>
<dbReference type="AlphaFoldDB" id="A0A9N9X912"/>
<keyword evidence="5 12" id="KW-0812">Transmembrane</keyword>
<evidence type="ECO:0000313" key="14">
    <source>
        <dbReference type="Proteomes" id="UP001153709"/>
    </source>
</evidence>
<evidence type="ECO:0000256" key="1">
    <source>
        <dbReference type="ARBA" id="ARBA00004141"/>
    </source>
</evidence>
<evidence type="ECO:0000256" key="3">
    <source>
        <dbReference type="ARBA" id="ARBA00022448"/>
    </source>
</evidence>
<dbReference type="EMBL" id="OU898276">
    <property type="protein sequence ID" value="CAG9826679.1"/>
    <property type="molecule type" value="Genomic_DNA"/>
</dbReference>
<keyword evidence="7" id="KW-0915">Sodium</keyword>
<dbReference type="GO" id="GO:0016020">
    <property type="term" value="C:membrane"/>
    <property type="evidence" value="ECO:0007669"/>
    <property type="project" value="UniProtKB-SubCell"/>
</dbReference>
<proteinExistence type="inferred from homology"/>
<evidence type="ECO:0000313" key="13">
    <source>
        <dbReference type="EMBL" id="CAG9826679.1"/>
    </source>
</evidence>
<evidence type="ECO:0000256" key="2">
    <source>
        <dbReference type="ARBA" id="ARBA00007193"/>
    </source>
</evidence>
<evidence type="ECO:0000256" key="8">
    <source>
        <dbReference type="ARBA" id="ARBA00023065"/>
    </source>
</evidence>
<dbReference type="Proteomes" id="UP001153709">
    <property type="component" value="Chromosome 1"/>
</dbReference>
<comment type="subcellular location">
    <subcellularLocation>
        <location evidence="1">Membrane</location>
        <topology evidence="1">Multi-pass membrane protein</topology>
    </subcellularLocation>
</comment>
<evidence type="ECO:0000256" key="7">
    <source>
        <dbReference type="ARBA" id="ARBA00023053"/>
    </source>
</evidence>
<dbReference type="GO" id="GO:0005272">
    <property type="term" value="F:sodium channel activity"/>
    <property type="evidence" value="ECO:0007669"/>
    <property type="project" value="UniProtKB-KW"/>
</dbReference>
<evidence type="ECO:0008006" key="15">
    <source>
        <dbReference type="Google" id="ProtNLM"/>
    </source>
</evidence>
<evidence type="ECO:0000256" key="4">
    <source>
        <dbReference type="ARBA" id="ARBA00022461"/>
    </source>
</evidence>
<keyword evidence="11 12" id="KW-0407">Ion channel</keyword>
<evidence type="ECO:0000256" key="12">
    <source>
        <dbReference type="RuleBase" id="RU000679"/>
    </source>
</evidence>
<reference evidence="13" key="1">
    <citation type="submission" date="2022-01" db="EMBL/GenBank/DDBJ databases">
        <authorList>
            <person name="King R."/>
        </authorList>
    </citation>
    <scope>NUCLEOTIDE SEQUENCE</scope>
</reference>
<keyword evidence="9" id="KW-0472">Membrane</keyword>
<evidence type="ECO:0000256" key="11">
    <source>
        <dbReference type="ARBA" id="ARBA00023303"/>
    </source>
</evidence>
<dbReference type="Pfam" id="PF00858">
    <property type="entry name" value="ASC"/>
    <property type="match status" value="1"/>
</dbReference>
<keyword evidence="6" id="KW-1133">Transmembrane helix</keyword>
<dbReference type="OrthoDB" id="6502088at2759"/>
<sequence>MFVEGTTCEMFQPISTNENIGRIMLYIQCICVQKYFNLRIRVSNPYHYADWNAMNILIGTRRVNMVSILPQYTEASEEIRELPLSQRQCLYPDEKDLIYFKVYNFRSCLVECRMNITREMCNCTPHYYLPDNGRDPSIKVCNLLDIPCLAKINGLY</sequence>
<accession>A0A9N9X912</accession>
<dbReference type="InterPro" id="IPR001873">
    <property type="entry name" value="ENaC"/>
</dbReference>
<name>A0A9N9X912_DIABA</name>
<dbReference type="Gene3D" id="1.10.287.820">
    <property type="entry name" value="Acid-sensing ion channel domain"/>
    <property type="match status" value="1"/>
</dbReference>
<evidence type="ECO:0000256" key="9">
    <source>
        <dbReference type="ARBA" id="ARBA00023136"/>
    </source>
</evidence>
<organism evidence="13 14">
    <name type="scientific">Diabrotica balteata</name>
    <name type="common">Banded cucumber beetle</name>
    <dbReference type="NCBI Taxonomy" id="107213"/>
    <lineage>
        <taxon>Eukaryota</taxon>
        <taxon>Metazoa</taxon>
        <taxon>Ecdysozoa</taxon>
        <taxon>Arthropoda</taxon>
        <taxon>Hexapoda</taxon>
        <taxon>Insecta</taxon>
        <taxon>Pterygota</taxon>
        <taxon>Neoptera</taxon>
        <taxon>Endopterygota</taxon>
        <taxon>Coleoptera</taxon>
        <taxon>Polyphaga</taxon>
        <taxon>Cucujiformia</taxon>
        <taxon>Chrysomeloidea</taxon>
        <taxon>Chrysomelidae</taxon>
        <taxon>Galerucinae</taxon>
        <taxon>Diabroticina</taxon>
        <taxon>Diabroticites</taxon>
        <taxon>Diabrotica</taxon>
    </lineage>
</organism>
<keyword evidence="8 12" id="KW-0406">Ion transport</keyword>